<dbReference type="SUPFAM" id="SSF46785">
    <property type="entry name" value="Winged helix' DNA-binding domain"/>
    <property type="match status" value="1"/>
</dbReference>
<dbReference type="GO" id="GO:0003677">
    <property type="term" value="F:DNA binding"/>
    <property type="evidence" value="ECO:0007669"/>
    <property type="project" value="UniProtKB-KW"/>
</dbReference>
<feature type="domain" description="HTH lysR-type" evidence="5">
    <location>
        <begin position="6"/>
        <end position="63"/>
    </location>
</feature>
<keyword evidence="3" id="KW-0238">DNA-binding</keyword>
<evidence type="ECO:0000256" key="4">
    <source>
        <dbReference type="ARBA" id="ARBA00023163"/>
    </source>
</evidence>
<comment type="similarity">
    <text evidence="1">Belongs to the LysR transcriptional regulatory family.</text>
</comment>
<dbReference type="AlphaFoldDB" id="A0AAI9IBG1"/>
<evidence type="ECO:0000259" key="5">
    <source>
        <dbReference type="PROSITE" id="PS50931"/>
    </source>
</evidence>
<evidence type="ECO:0000256" key="1">
    <source>
        <dbReference type="ARBA" id="ARBA00009437"/>
    </source>
</evidence>
<dbReference type="Gene3D" id="1.10.10.10">
    <property type="entry name" value="Winged helix-like DNA-binding domain superfamily/Winged helix DNA-binding domain"/>
    <property type="match status" value="1"/>
</dbReference>
<dbReference type="InterPro" id="IPR005119">
    <property type="entry name" value="LysR_subst-bd"/>
</dbReference>
<name>A0AAI9IBG1_9BURK</name>
<dbReference type="Gene3D" id="3.40.190.10">
    <property type="entry name" value="Periplasmic binding protein-like II"/>
    <property type="match status" value="2"/>
</dbReference>
<dbReference type="PROSITE" id="PS50931">
    <property type="entry name" value="HTH_LYSR"/>
    <property type="match status" value="1"/>
</dbReference>
<dbReference type="PRINTS" id="PR00039">
    <property type="entry name" value="HTHLYSR"/>
</dbReference>
<organism evidence="6 7">
    <name type="scientific">Herbaspirillum frisingense GSF30</name>
    <dbReference type="NCBI Taxonomy" id="864073"/>
    <lineage>
        <taxon>Bacteria</taxon>
        <taxon>Pseudomonadati</taxon>
        <taxon>Pseudomonadota</taxon>
        <taxon>Betaproteobacteria</taxon>
        <taxon>Burkholderiales</taxon>
        <taxon>Oxalobacteraceae</taxon>
        <taxon>Herbaspirillum</taxon>
    </lineage>
</organism>
<reference evidence="6 7" key="1">
    <citation type="journal article" date="2013" name="Front. Microbiol.">
        <title>The genome of the endophytic bacterium H. frisingense GSF30(T) identifies diverse strategies in the Herbaspirillum genus to interact with plants.</title>
        <authorList>
            <person name="Straub D."/>
            <person name="Rothballer M."/>
            <person name="Hartmann A."/>
            <person name="Ludewig U."/>
        </authorList>
    </citation>
    <scope>NUCLEOTIDE SEQUENCE [LARGE SCALE GENOMIC DNA]</scope>
    <source>
        <strain evidence="6 7">GSF30</strain>
    </source>
</reference>
<dbReference type="SUPFAM" id="SSF53850">
    <property type="entry name" value="Periplasmic binding protein-like II"/>
    <property type="match status" value="1"/>
</dbReference>
<keyword evidence="4" id="KW-0804">Transcription</keyword>
<evidence type="ECO:0000313" key="6">
    <source>
        <dbReference type="EMBL" id="EOA03045.1"/>
    </source>
</evidence>
<protein>
    <submittedName>
        <fullName evidence="6">Transcription regulator protein</fullName>
    </submittedName>
</protein>
<dbReference type="PANTHER" id="PTHR30118">
    <property type="entry name" value="HTH-TYPE TRANSCRIPTIONAL REGULATOR LEUO-RELATED"/>
    <property type="match status" value="1"/>
</dbReference>
<dbReference type="InterPro" id="IPR036390">
    <property type="entry name" value="WH_DNA-bd_sf"/>
</dbReference>
<evidence type="ECO:0000313" key="7">
    <source>
        <dbReference type="Proteomes" id="UP000006772"/>
    </source>
</evidence>
<dbReference type="EMBL" id="AEEC02000034">
    <property type="protein sequence ID" value="EOA03045.1"/>
    <property type="molecule type" value="Genomic_DNA"/>
</dbReference>
<dbReference type="GO" id="GO:0003700">
    <property type="term" value="F:DNA-binding transcription factor activity"/>
    <property type="evidence" value="ECO:0007669"/>
    <property type="project" value="InterPro"/>
</dbReference>
<evidence type="ECO:0000256" key="3">
    <source>
        <dbReference type="ARBA" id="ARBA00023125"/>
    </source>
</evidence>
<accession>A0AAI9IBG1</accession>
<evidence type="ECO:0000256" key="2">
    <source>
        <dbReference type="ARBA" id="ARBA00023015"/>
    </source>
</evidence>
<gene>
    <name evidence="6" type="ORF">HFRIS_019488</name>
</gene>
<keyword evidence="2" id="KW-0805">Transcription regulation</keyword>
<sequence>MRFNKLDLNLLVALDALLTELSISRAAEKIHLSQSAMSNALARLREYFDDELLIQVGRRMEATPRAEVLRDAVNDVLRRIEGSIAAKPAFVPAQSQREFRISVSDFSLSVLVPRVMARAYAEGPGIRFALMPQVQDPPRSLDRAEVDLLILPQEFCTPDHPAEEVFRERHVCVVWRDSPLADGELTLERYMNAGHVVMVPPGANASSVEAWMTNKLGFARRVEVTSFSFASAVALVQGTDRIATVHGRLARKLAPQWPVVIKESPLPLAEMHQMMQWHRYRTNDPGIEWLRRIFVESAREMDAVPTLAT</sequence>
<dbReference type="InterPro" id="IPR050389">
    <property type="entry name" value="LysR-type_TF"/>
</dbReference>
<dbReference type="Pfam" id="PF00126">
    <property type="entry name" value="HTH_1"/>
    <property type="match status" value="1"/>
</dbReference>
<dbReference type="Proteomes" id="UP000006772">
    <property type="component" value="Unassembled WGS sequence"/>
</dbReference>
<dbReference type="RefSeq" id="WP_006713115.1">
    <property type="nucleotide sequence ID" value="NZ_AEEC02000034.1"/>
</dbReference>
<dbReference type="InterPro" id="IPR000847">
    <property type="entry name" value="LysR_HTH_N"/>
</dbReference>
<dbReference type="PANTHER" id="PTHR30118:SF6">
    <property type="entry name" value="HTH-TYPE TRANSCRIPTIONAL REGULATOR LEUO"/>
    <property type="match status" value="1"/>
</dbReference>
<dbReference type="Pfam" id="PF03466">
    <property type="entry name" value="LysR_substrate"/>
    <property type="match status" value="1"/>
</dbReference>
<comment type="caution">
    <text evidence="6">The sequence shown here is derived from an EMBL/GenBank/DDBJ whole genome shotgun (WGS) entry which is preliminary data.</text>
</comment>
<dbReference type="InterPro" id="IPR036388">
    <property type="entry name" value="WH-like_DNA-bd_sf"/>
</dbReference>
<proteinExistence type="inferred from homology"/>